<dbReference type="OrthoDB" id="258610at2"/>
<evidence type="ECO:0000256" key="1">
    <source>
        <dbReference type="SAM" id="Coils"/>
    </source>
</evidence>
<dbReference type="Gene3D" id="3.20.20.370">
    <property type="entry name" value="Glycoside hydrolase/deacetylase"/>
    <property type="match status" value="1"/>
</dbReference>
<feature type="transmembrane region" description="Helical" evidence="2">
    <location>
        <begin position="12"/>
        <end position="29"/>
    </location>
</feature>
<dbReference type="CDD" id="cd10944">
    <property type="entry name" value="CE4_SmPgdA_like"/>
    <property type="match status" value="1"/>
</dbReference>
<organism evidence="4 5">
    <name type="scientific">[Clostridium] ultunense Esp</name>
    <dbReference type="NCBI Taxonomy" id="1288971"/>
    <lineage>
        <taxon>Bacteria</taxon>
        <taxon>Bacillati</taxon>
        <taxon>Bacillota</taxon>
        <taxon>Tissierellia</taxon>
        <taxon>Tissierellales</taxon>
        <taxon>Tepidimicrobiaceae</taxon>
        <taxon>Schnuerera</taxon>
    </lineage>
</organism>
<dbReference type="AlphaFoldDB" id="M1ZHM4"/>
<evidence type="ECO:0000259" key="3">
    <source>
        <dbReference type="PROSITE" id="PS51677"/>
    </source>
</evidence>
<dbReference type="GO" id="GO:0005975">
    <property type="term" value="P:carbohydrate metabolic process"/>
    <property type="evidence" value="ECO:0007669"/>
    <property type="project" value="InterPro"/>
</dbReference>
<accession>M1ZHM4</accession>
<dbReference type="RefSeq" id="WP_005588196.1">
    <property type="nucleotide sequence ID" value="NZ_LT669839.1"/>
</dbReference>
<dbReference type="InterPro" id="IPR011330">
    <property type="entry name" value="Glyco_hydro/deAcase_b/a-brl"/>
</dbReference>
<gene>
    <name evidence="4" type="ORF">CUESP1_2287</name>
</gene>
<evidence type="ECO:0000313" key="5">
    <source>
        <dbReference type="Proteomes" id="UP000245423"/>
    </source>
</evidence>
<dbReference type="Pfam" id="PF01522">
    <property type="entry name" value="Polysacc_deac_1"/>
    <property type="match status" value="1"/>
</dbReference>
<proteinExistence type="predicted"/>
<evidence type="ECO:0000313" key="4">
    <source>
        <dbReference type="EMBL" id="SHD77641.1"/>
    </source>
</evidence>
<dbReference type="HOGENOM" id="CLU_021264_6_2_9"/>
<keyword evidence="5" id="KW-1185">Reference proteome</keyword>
<reference evidence="4 5" key="1">
    <citation type="submission" date="2016-11" db="EMBL/GenBank/DDBJ databases">
        <authorList>
            <person name="Manzoor S."/>
        </authorList>
    </citation>
    <scope>NUCLEOTIDE SEQUENCE [LARGE SCALE GENOMIC DNA]</scope>
    <source>
        <strain evidence="4">Clostridium ultunense strain Esp</strain>
    </source>
</reference>
<dbReference type="PANTHER" id="PTHR10587">
    <property type="entry name" value="GLYCOSYL TRANSFERASE-RELATED"/>
    <property type="match status" value="1"/>
</dbReference>
<keyword evidence="2" id="KW-0472">Membrane</keyword>
<dbReference type="SUPFAM" id="SSF88713">
    <property type="entry name" value="Glycoside hydrolase/deacetylase"/>
    <property type="match status" value="1"/>
</dbReference>
<evidence type="ECO:0000256" key="2">
    <source>
        <dbReference type="SAM" id="Phobius"/>
    </source>
</evidence>
<keyword evidence="2" id="KW-1133">Transmembrane helix</keyword>
<name>M1ZHM4_9FIRM</name>
<feature type="domain" description="NodB homology" evidence="3">
    <location>
        <begin position="98"/>
        <end position="287"/>
    </location>
</feature>
<keyword evidence="2" id="KW-0812">Transmembrane</keyword>
<dbReference type="InterPro" id="IPR002509">
    <property type="entry name" value="NODB_dom"/>
</dbReference>
<keyword evidence="1" id="KW-0175">Coiled coil</keyword>
<protein>
    <submittedName>
        <fullName evidence="4">Polysaccharide deacetylase family protein</fullName>
    </submittedName>
</protein>
<dbReference type="PANTHER" id="PTHR10587:SF125">
    <property type="entry name" value="POLYSACCHARIDE DEACETYLASE YHEN-RELATED"/>
    <property type="match status" value="1"/>
</dbReference>
<dbReference type="PROSITE" id="PS51677">
    <property type="entry name" value="NODB"/>
    <property type="match status" value="1"/>
</dbReference>
<feature type="coiled-coil region" evidence="1">
    <location>
        <begin position="66"/>
        <end position="100"/>
    </location>
</feature>
<sequence>MGKSRKDKNKIKVIRYITVFIIIFILFFLRTSYKYYKKGASDVVEAGNLSESILLMSEKSAVNLALQHEKQLIQAEKAKLAELEKRQQKELDQVENRRNVFLTFDDGPSEKVTPQILDILKKYDVKATFFVIGSSAEKYPEIIKRIHQEGHAIGNHTYSHRYNYIYRRTSNFLKELENTEKVLKGILGEDYETKLVRFPGGSFGEKKAPFRKAVLEKGYTYYDWNSLNGDAEGHYIPKDRLIQRFKSTYNGQKELIILMHDMDSKYTTSESLPYIIEYLQQNDYEFQVLR</sequence>
<dbReference type="EMBL" id="LT669839">
    <property type="protein sequence ID" value="SHD77641.1"/>
    <property type="molecule type" value="Genomic_DNA"/>
</dbReference>
<dbReference type="GO" id="GO:0016810">
    <property type="term" value="F:hydrolase activity, acting on carbon-nitrogen (but not peptide) bonds"/>
    <property type="evidence" value="ECO:0007669"/>
    <property type="project" value="InterPro"/>
</dbReference>
<dbReference type="InterPro" id="IPR050248">
    <property type="entry name" value="Polysacc_deacetylase_ArnD"/>
</dbReference>
<dbReference type="Proteomes" id="UP000245423">
    <property type="component" value="Chromosome 1"/>
</dbReference>